<evidence type="ECO:0000259" key="8">
    <source>
        <dbReference type="Pfam" id="PF12704"/>
    </source>
</evidence>
<dbReference type="EMBL" id="BMFF01000002">
    <property type="protein sequence ID" value="GGC91301.1"/>
    <property type="molecule type" value="Genomic_DNA"/>
</dbReference>
<sequence>MIRHWGWVLHTLLSHWRRHPLQAGCLLVGLWLATALWTGVQALNSQARESYDRAAELFTGSAQTALVDPAGQPFSQQYFITLRRAGWPVSPMLSGTVELVGVEGTRRLQLTGIEPLTLPGEGTIATQAGDQSQLQAFMLAPGLTWIAGDTLSELGLAAGDTPVLASGEQLPPLHVVDTLPPGMLLVDIGQAQRLLEQTEKLTQLVVAAGFAADLPPLPESVSLVWETRGEDDLVRLTDSFHLNLTALGLLAFVVGLFIVHAAANLAMEQRRGLLQTLRACGVSLKTLLAVLLFELLILALLGGSLGVLSGFALAALLVGDLAASLRGLYGAQVAGQLSLDALWWLTGLGMSLLGTLIAGGGSVLAAMRLPVLAWARPQAWREAQGRMIKRQTVLGVLLLLVAGGLIFWGDSLLAGFGLLACLLLGAAWLLPLCLQAILRVAQLRRGGPVRQWFWADSQQQLSGLSVALMALLLALAANIGVGSMTEGFRQTFTGWLDQRLAADIYVRPLDSQQADVIEKWLNHQPQVHAQLPSWQLDTRVGGWPTQLSGVIDHPLYADTWPLLENAPDPWPQLVAGTGTMVSEQLAYRLDLAVGDTLMLDTPAGVWPLNVLGRYADYGNPKGQMLVSAAGLQQRWPDLPLTSIGILTEPAAAPRIASDLRTEFDLGDSRVIDQAALKAYSQQIFEQTFSATAALNTLTLGVAAVALFTSLLGLADSRLSQLAPLWAMGLRPGQLALLSLAQMLVLAALTCALAIPLGLALAWCLVEVVNVQAFGWRLPWHWFPRQWLLLVLLALAAVLLASIGPAWRIMRTGPARLLRSFTHGA</sequence>
<evidence type="ECO:0000256" key="1">
    <source>
        <dbReference type="ARBA" id="ARBA00004651"/>
    </source>
</evidence>
<dbReference type="InterPro" id="IPR038766">
    <property type="entry name" value="Membrane_comp_ABC_pdt"/>
</dbReference>
<keyword evidence="4 6" id="KW-1133">Transmembrane helix</keyword>
<comment type="subcellular location">
    <subcellularLocation>
        <location evidence="1">Cell membrane</location>
        <topology evidence="1">Multi-pass membrane protein</topology>
    </subcellularLocation>
</comment>
<keyword evidence="5 6" id="KW-0472">Membrane</keyword>
<feature type="domain" description="MacB-like periplasmic core" evidence="8">
    <location>
        <begin position="467"/>
        <end position="655"/>
    </location>
</feature>
<feature type="domain" description="ABC3 transporter permease C-terminal" evidence="7">
    <location>
        <begin position="247"/>
        <end position="368"/>
    </location>
</feature>
<name>A0ABQ1P615_9GAMM</name>
<evidence type="ECO:0000256" key="2">
    <source>
        <dbReference type="ARBA" id="ARBA00022475"/>
    </source>
</evidence>
<feature type="transmembrane region" description="Helical" evidence="6">
    <location>
        <begin position="287"/>
        <end position="318"/>
    </location>
</feature>
<evidence type="ECO:0000313" key="10">
    <source>
        <dbReference type="Proteomes" id="UP000638188"/>
    </source>
</evidence>
<organism evidence="9 10">
    <name type="scientific">Halopseudomonas salina</name>
    <dbReference type="NCBI Taxonomy" id="1323744"/>
    <lineage>
        <taxon>Bacteria</taxon>
        <taxon>Pseudomonadati</taxon>
        <taxon>Pseudomonadota</taxon>
        <taxon>Gammaproteobacteria</taxon>
        <taxon>Pseudomonadales</taxon>
        <taxon>Pseudomonadaceae</taxon>
        <taxon>Halopseudomonas</taxon>
    </lineage>
</organism>
<evidence type="ECO:0000256" key="6">
    <source>
        <dbReference type="SAM" id="Phobius"/>
    </source>
</evidence>
<gene>
    <name evidence="9" type="ORF">GCM10007418_08730</name>
</gene>
<keyword evidence="3 6" id="KW-0812">Transmembrane</keyword>
<evidence type="ECO:0000259" key="7">
    <source>
        <dbReference type="Pfam" id="PF02687"/>
    </source>
</evidence>
<feature type="transmembrane region" description="Helical" evidence="6">
    <location>
        <begin position="461"/>
        <end position="481"/>
    </location>
</feature>
<evidence type="ECO:0000256" key="5">
    <source>
        <dbReference type="ARBA" id="ARBA00023136"/>
    </source>
</evidence>
<feature type="transmembrane region" description="Helical" evidence="6">
    <location>
        <begin position="785"/>
        <end position="806"/>
    </location>
</feature>
<feature type="transmembrane region" description="Helical" evidence="6">
    <location>
        <begin position="342"/>
        <end position="371"/>
    </location>
</feature>
<feature type="transmembrane region" description="Helical" evidence="6">
    <location>
        <begin position="392"/>
        <end position="409"/>
    </location>
</feature>
<feature type="transmembrane region" description="Helical" evidence="6">
    <location>
        <begin position="244"/>
        <end position="266"/>
    </location>
</feature>
<dbReference type="InterPro" id="IPR025857">
    <property type="entry name" value="MacB_PCD"/>
</dbReference>
<feature type="domain" description="ABC3 transporter permease C-terminal" evidence="7">
    <location>
        <begin position="695"/>
        <end position="813"/>
    </location>
</feature>
<evidence type="ECO:0000313" key="9">
    <source>
        <dbReference type="EMBL" id="GGC91301.1"/>
    </source>
</evidence>
<dbReference type="Proteomes" id="UP000638188">
    <property type="component" value="Unassembled WGS sequence"/>
</dbReference>
<evidence type="ECO:0000256" key="3">
    <source>
        <dbReference type="ARBA" id="ARBA00022692"/>
    </source>
</evidence>
<keyword evidence="2" id="KW-1003">Cell membrane</keyword>
<proteinExistence type="predicted"/>
<protein>
    <submittedName>
        <fullName evidence="9">ABC transporter permease</fullName>
    </submittedName>
</protein>
<evidence type="ECO:0000256" key="4">
    <source>
        <dbReference type="ARBA" id="ARBA00022989"/>
    </source>
</evidence>
<dbReference type="PANTHER" id="PTHR30287">
    <property type="entry name" value="MEMBRANE COMPONENT OF PREDICTED ABC SUPERFAMILY METABOLITE UPTAKE TRANSPORTER"/>
    <property type="match status" value="1"/>
</dbReference>
<dbReference type="Pfam" id="PF12704">
    <property type="entry name" value="MacB_PCD"/>
    <property type="match status" value="1"/>
</dbReference>
<reference evidence="10" key="1">
    <citation type="journal article" date="2019" name="Int. J. Syst. Evol. Microbiol.">
        <title>The Global Catalogue of Microorganisms (GCM) 10K type strain sequencing project: providing services to taxonomists for standard genome sequencing and annotation.</title>
        <authorList>
            <consortium name="The Broad Institute Genomics Platform"/>
            <consortium name="The Broad Institute Genome Sequencing Center for Infectious Disease"/>
            <person name="Wu L."/>
            <person name="Ma J."/>
        </authorList>
    </citation>
    <scope>NUCLEOTIDE SEQUENCE [LARGE SCALE GENOMIC DNA]</scope>
    <source>
        <strain evidence="10">CGMCC 1.12482</strain>
    </source>
</reference>
<feature type="transmembrane region" description="Helical" evidence="6">
    <location>
        <begin position="415"/>
        <end position="440"/>
    </location>
</feature>
<dbReference type="PANTHER" id="PTHR30287:SF2">
    <property type="entry name" value="BLL1001 PROTEIN"/>
    <property type="match status" value="1"/>
</dbReference>
<keyword evidence="10" id="KW-1185">Reference proteome</keyword>
<dbReference type="Pfam" id="PF02687">
    <property type="entry name" value="FtsX"/>
    <property type="match status" value="2"/>
</dbReference>
<comment type="caution">
    <text evidence="9">The sequence shown here is derived from an EMBL/GenBank/DDBJ whole genome shotgun (WGS) entry which is preliminary data.</text>
</comment>
<feature type="transmembrane region" description="Helical" evidence="6">
    <location>
        <begin position="734"/>
        <end position="765"/>
    </location>
</feature>
<accession>A0ABQ1P615</accession>
<dbReference type="InterPro" id="IPR003838">
    <property type="entry name" value="ABC3_permease_C"/>
</dbReference>